<gene>
    <name evidence="4" type="ORF">HMPREF0083_06128</name>
</gene>
<organism evidence="4 5">
    <name type="scientific">Aneurinibacillus aneurinilyticus ATCC 12856</name>
    <dbReference type="NCBI Taxonomy" id="649747"/>
    <lineage>
        <taxon>Bacteria</taxon>
        <taxon>Bacillati</taxon>
        <taxon>Bacillota</taxon>
        <taxon>Bacilli</taxon>
        <taxon>Bacillales</taxon>
        <taxon>Paenibacillaceae</taxon>
        <taxon>Aneurinibacillus group</taxon>
        <taxon>Aneurinibacillus</taxon>
    </lineage>
</organism>
<dbReference type="InterPro" id="IPR009307">
    <property type="entry name" value="EutS/PduU/CutR"/>
</dbReference>
<feature type="domain" description="BMC circularly permuted" evidence="3">
    <location>
        <begin position="26"/>
        <end position="124"/>
    </location>
</feature>
<dbReference type="PANTHER" id="PTHR40449">
    <property type="entry name" value="ETHANOLAMINE UTILIZATION PROTEIN EUTS"/>
    <property type="match status" value="1"/>
</dbReference>
<evidence type="ECO:0000256" key="2">
    <source>
        <dbReference type="ARBA" id="ARBA00024446"/>
    </source>
</evidence>
<dbReference type="PANTHER" id="PTHR40449:SF2">
    <property type="entry name" value="BACTERIAL MICROCOMPARTMENT SHELL PROTEIN EUTS"/>
    <property type="match status" value="1"/>
</dbReference>
<keyword evidence="2" id="KW-1283">Bacterial microcompartment</keyword>
<evidence type="ECO:0000313" key="4">
    <source>
        <dbReference type="EMBL" id="ERI04294.1"/>
    </source>
</evidence>
<dbReference type="STRING" id="649747.HMPREF0083_06128"/>
<dbReference type="InterPro" id="IPR044870">
    <property type="entry name" value="BMC_CP"/>
</dbReference>
<dbReference type="SUPFAM" id="SSF143414">
    <property type="entry name" value="CcmK-like"/>
    <property type="match status" value="1"/>
</dbReference>
<dbReference type="PATRIC" id="fig|649747.3.peg.5478"/>
<dbReference type="GO" id="GO:0031469">
    <property type="term" value="C:bacterial microcompartment"/>
    <property type="evidence" value="ECO:0007669"/>
    <property type="project" value="UniProtKB-SubCell"/>
</dbReference>
<dbReference type="NCBIfam" id="NF012012">
    <property type="entry name" value="PRK15468.1"/>
    <property type="match status" value="1"/>
</dbReference>
<dbReference type="PIRSF" id="PIRSF012296">
    <property type="entry name" value="EutS_PduU"/>
    <property type="match status" value="1"/>
</dbReference>
<dbReference type="CDD" id="cd07046">
    <property type="entry name" value="BMC_PduU-EutS"/>
    <property type="match status" value="1"/>
</dbReference>
<dbReference type="eggNOG" id="COG4810">
    <property type="taxonomic scope" value="Bacteria"/>
</dbReference>
<comment type="caution">
    <text evidence="4">The sequence shown here is derived from an EMBL/GenBank/DDBJ whole genome shotgun (WGS) entry which is preliminary data.</text>
</comment>
<accession>U1W751</accession>
<dbReference type="InterPro" id="IPR000249">
    <property type="entry name" value="BMC_dom"/>
</dbReference>
<dbReference type="PROSITE" id="PS51931">
    <property type="entry name" value="BMC_CP"/>
    <property type="match status" value="1"/>
</dbReference>
<keyword evidence="5" id="KW-1185">Reference proteome</keyword>
<reference evidence="4 5" key="1">
    <citation type="submission" date="2013-08" db="EMBL/GenBank/DDBJ databases">
        <authorList>
            <person name="Weinstock G."/>
            <person name="Sodergren E."/>
            <person name="Wylie T."/>
            <person name="Fulton L."/>
            <person name="Fulton R."/>
            <person name="Fronick C."/>
            <person name="O'Laughlin M."/>
            <person name="Godfrey J."/>
            <person name="Miner T."/>
            <person name="Herter B."/>
            <person name="Appelbaum E."/>
            <person name="Cordes M."/>
            <person name="Lek S."/>
            <person name="Wollam A."/>
            <person name="Pepin K.H."/>
            <person name="Palsikar V.B."/>
            <person name="Mitreva M."/>
            <person name="Wilson R.K."/>
        </authorList>
    </citation>
    <scope>NUCLEOTIDE SEQUENCE [LARGE SCALE GENOMIC DNA]</scope>
    <source>
        <strain evidence="4 5">ATCC 12856</strain>
    </source>
</reference>
<proteinExistence type="predicted"/>
<dbReference type="Pfam" id="PF00936">
    <property type="entry name" value="BMC"/>
    <property type="match status" value="1"/>
</dbReference>
<dbReference type="SMART" id="SM00877">
    <property type="entry name" value="BMC"/>
    <property type="match status" value="1"/>
</dbReference>
<dbReference type="Gene3D" id="3.30.70.1710">
    <property type="match status" value="1"/>
</dbReference>
<evidence type="ECO:0000259" key="3">
    <source>
        <dbReference type="PROSITE" id="PS51931"/>
    </source>
</evidence>
<sequence length="132" mass="14477">MKPLSYWTGAFLRSIGGRCMMEEKKRFIQEFVPGKQITLSHLIANPDEDMFDKLGIPYGGAIGILTLTPSETVIIAGDLATKAAHVTIGFLDRFTGSLVLVGSVSEVETAMQQINEFLEHNLGYTPSRITKS</sequence>
<dbReference type="HOGENOM" id="CLU_143326_0_0_9"/>
<protein>
    <submittedName>
        <fullName evidence="4">BMC domain protein</fullName>
    </submittedName>
</protein>
<name>U1W751_ANEAE</name>
<dbReference type="Proteomes" id="UP000016511">
    <property type="component" value="Unassembled WGS sequence"/>
</dbReference>
<comment type="subcellular location">
    <subcellularLocation>
        <location evidence="1">Bacterial microcompartment</location>
    </subcellularLocation>
</comment>
<evidence type="ECO:0000313" key="5">
    <source>
        <dbReference type="Proteomes" id="UP000016511"/>
    </source>
</evidence>
<dbReference type="EMBL" id="AWSJ01000389">
    <property type="protein sequence ID" value="ERI04294.1"/>
    <property type="molecule type" value="Genomic_DNA"/>
</dbReference>
<dbReference type="AlphaFoldDB" id="U1W751"/>
<dbReference type="InterPro" id="IPR037233">
    <property type="entry name" value="CcmK-like_sf"/>
</dbReference>
<evidence type="ECO:0000256" key="1">
    <source>
        <dbReference type="ARBA" id="ARBA00024322"/>
    </source>
</evidence>